<evidence type="ECO:0000256" key="2">
    <source>
        <dbReference type="SAM" id="Phobius"/>
    </source>
</evidence>
<proteinExistence type="predicted"/>
<comment type="caution">
    <text evidence="3">The sequence shown here is derived from an EMBL/GenBank/DDBJ whole genome shotgun (WGS) entry which is preliminary data.</text>
</comment>
<keyword evidence="2" id="KW-0472">Membrane</keyword>
<evidence type="ECO:0000313" key="4">
    <source>
        <dbReference type="Proteomes" id="UP001285441"/>
    </source>
</evidence>
<feature type="transmembrane region" description="Helical" evidence="2">
    <location>
        <begin position="146"/>
        <end position="166"/>
    </location>
</feature>
<protein>
    <submittedName>
        <fullName evidence="3">Uncharacterized protein</fullName>
    </submittedName>
</protein>
<keyword evidence="2" id="KW-1133">Transmembrane helix</keyword>
<keyword evidence="4" id="KW-1185">Reference proteome</keyword>
<organism evidence="3 4">
    <name type="scientific">Podospora didyma</name>
    <dbReference type="NCBI Taxonomy" id="330526"/>
    <lineage>
        <taxon>Eukaryota</taxon>
        <taxon>Fungi</taxon>
        <taxon>Dikarya</taxon>
        <taxon>Ascomycota</taxon>
        <taxon>Pezizomycotina</taxon>
        <taxon>Sordariomycetes</taxon>
        <taxon>Sordariomycetidae</taxon>
        <taxon>Sordariales</taxon>
        <taxon>Podosporaceae</taxon>
        <taxon>Podospora</taxon>
    </lineage>
</organism>
<dbReference type="Proteomes" id="UP001285441">
    <property type="component" value="Unassembled WGS sequence"/>
</dbReference>
<gene>
    <name evidence="3" type="ORF">B0H63DRAFT_490464</name>
</gene>
<evidence type="ECO:0000256" key="1">
    <source>
        <dbReference type="SAM" id="MobiDB-lite"/>
    </source>
</evidence>
<sequence>MADQPRLNTVALPPHPPGFSVPSPLYSQTSTPRLGPRRQSRFTEEPTQEATPTSSMVSDGSRRLTRLVVDAVAAGIHPGPVRSSTTTAAVSVAPGNRTDGFRANTMPRIVNAGLHGAVSIVVMAIMVTFLSSMGDNWLRDKSPGSQAVALLVLLGLDTYLDIFSLLRRPLHAPEPCWAILLRLVYGIGYLTLFMVYVGIGRVFPAGYTYWSIRPDWAGPAVYFLLWVLGVWNLGHVALHRHHLGKGV</sequence>
<keyword evidence="2" id="KW-0812">Transmembrane</keyword>
<feature type="region of interest" description="Disordered" evidence="1">
    <location>
        <begin position="1"/>
        <end position="61"/>
    </location>
</feature>
<feature type="transmembrane region" description="Helical" evidence="2">
    <location>
        <begin position="112"/>
        <end position="134"/>
    </location>
</feature>
<accession>A0AAE0JYS5</accession>
<dbReference type="AlphaFoldDB" id="A0AAE0JYS5"/>
<feature type="transmembrane region" description="Helical" evidence="2">
    <location>
        <begin position="178"/>
        <end position="199"/>
    </location>
</feature>
<feature type="compositionally biased region" description="Polar residues" evidence="1">
    <location>
        <begin position="48"/>
        <end position="58"/>
    </location>
</feature>
<feature type="transmembrane region" description="Helical" evidence="2">
    <location>
        <begin position="219"/>
        <end position="238"/>
    </location>
</feature>
<reference evidence="3" key="2">
    <citation type="submission" date="2023-06" db="EMBL/GenBank/DDBJ databases">
        <authorList>
            <consortium name="Lawrence Berkeley National Laboratory"/>
            <person name="Haridas S."/>
            <person name="Hensen N."/>
            <person name="Bonometti L."/>
            <person name="Westerberg I."/>
            <person name="Brannstrom I.O."/>
            <person name="Guillou S."/>
            <person name="Cros-Aarteil S."/>
            <person name="Calhoun S."/>
            <person name="Kuo A."/>
            <person name="Mondo S."/>
            <person name="Pangilinan J."/>
            <person name="Riley R."/>
            <person name="LaButti K."/>
            <person name="Andreopoulos B."/>
            <person name="Lipzen A."/>
            <person name="Chen C."/>
            <person name="Yanf M."/>
            <person name="Daum C."/>
            <person name="Ng V."/>
            <person name="Clum A."/>
            <person name="Steindorff A."/>
            <person name="Ohm R."/>
            <person name="Martin F."/>
            <person name="Silar P."/>
            <person name="Natvig D."/>
            <person name="Lalanne C."/>
            <person name="Gautier V."/>
            <person name="Ament-velasquez S.L."/>
            <person name="Kruys A."/>
            <person name="Hutchinson M.I."/>
            <person name="Powell A.J."/>
            <person name="Barry K."/>
            <person name="Miller A.N."/>
            <person name="Grigoriev I.V."/>
            <person name="Debuchy R."/>
            <person name="Gladieux P."/>
            <person name="Thoren M.H."/>
            <person name="Johannesson H."/>
        </authorList>
    </citation>
    <scope>NUCLEOTIDE SEQUENCE</scope>
    <source>
        <strain evidence="3">CBS 232.78</strain>
    </source>
</reference>
<name>A0AAE0JYS5_9PEZI</name>
<reference evidence="3" key="1">
    <citation type="journal article" date="2023" name="Mol. Phylogenet. Evol.">
        <title>Genome-scale phylogeny and comparative genomics of the fungal order Sordariales.</title>
        <authorList>
            <person name="Hensen N."/>
            <person name="Bonometti L."/>
            <person name="Westerberg I."/>
            <person name="Brannstrom I.O."/>
            <person name="Guillou S."/>
            <person name="Cros-Aarteil S."/>
            <person name="Calhoun S."/>
            <person name="Haridas S."/>
            <person name="Kuo A."/>
            <person name="Mondo S."/>
            <person name="Pangilinan J."/>
            <person name="Riley R."/>
            <person name="LaButti K."/>
            <person name="Andreopoulos B."/>
            <person name="Lipzen A."/>
            <person name="Chen C."/>
            <person name="Yan M."/>
            <person name="Daum C."/>
            <person name="Ng V."/>
            <person name="Clum A."/>
            <person name="Steindorff A."/>
            <person name="Ohm R.A."/>
            <person name="Martin F."/>
            <person name="Silar P."/>
            <person name="Natvig D.O."/>
            <person name="Lalanne C."/>
            <person name="Gautier V."/>
            <person name="Ament-Velasquez S.L."/>
            <person name="Kruys A."/>
            <person name="Hutchinson M.I."/>
            <person name="Powell A.J."/>
            <person name="Barry K."/>
            <person name="Miller A.N."/>
            <person name="Grigoriev I.V."/>
            <person name="Debuchy R."/>
            <person name="Gladieux P."/>
            <person name="Hiltunen Thoren M."/>
            <person name="Johannesson H."/>
        </authorList>
    </citation>
    <scope>NUCLEOTIDE SEQUENCE</scope>
    <source>
        <strain evidence="3">CBS 232.78</strain>
    </source>
</reference>
<evidence type="ECO:0000313" key="3">
    <source>
        <dbReference type="EMBL" id="KAK3366500.1"/>
    </source>
</evidence>
<dbReference type="EMBL" id="JAULSW010000012">
    <property type="protein sequence ID" value="KAK3366500.1"/>
    <property type="molecule type" value="Genomic_DNA"/>
</dbReference>